<evidence type="ECO:0000313" key="3">
    <source>
        <dbReference type="Proteomes" id="UP001530293"/>
    </source>
</evidence>
<dbReference type="Proteomes" id="UP001530293">
    <property type="component" value="Unassembled WGS sequence"/>
</dbReference>
<organism evidence="2 3">
    <name type="scientific">Discostella pseudostelligera</name>
    <dbReference type="NCBI Taxonomy" id="259834"/>
    <lineage>
        <taxon>Eukaryota</taxon>
        <taxon>Sar</taxon>
        <taxon>Stramenopiles</taxon>
        <taxon>Ochrophyta</taxon>
        <taxon>Bacillariophyta</taxon>
        <taxon>Coscinodiscophyceae</taxon>
        <taxon>Thalassiosirophycidae</taxon>
        <taxon>Stephanodiscales</taxon>
        <taxon>Stephanodiscaceae</taxon>
        <taxon>Discostella</taxon>
    </lineage>
</organism>
<reference evidence="2 3" key="1">
    <citation type="submission" date="2024-10" db="EMBL/GenBank/DDBJ databases">
        <title>Updated reference genomes for cyclostephanoid diatoms.</title>
        <authorList>
            <person name="Roberts W.R."/>
            <person name="Alverson A.J."/>
        </authorList>
    </citation>
    <scope>NUCLEOTIDE SEQUENCE [LARGE SCALE GENOMIC DNA]</scope>
    <source>
        <strain evidence="2 3">AJA232-27</strain>
    </source>
</reference>
<proteinExistence type="predicted"/>
<protein>
    <recommendedName>
        <fullName evidence="4">HMG box domain-containing protein</fullName>
    </recommendedName>
</protein>
<feature type="region of interest" description="Disordered" evidence="1">
    <location>
        <begin position="146"/>
        <end position="222"/>
    </location>
</feature>
<evidence type="ECO:0000313" key="2">
    <source>
        <dbReference type="EMBL" id="KAL3765419.1"/>
    </source>
</evidence>
<gene>
    <name evidence="2" type="ORF">ACHAWU_002337</name>
</gene>
<name>A0ABD3MQV2_9STRA</name>
<feature type="compositionally biased region" description="Acidic residues" evidence="1">
    <location>
        <begin position="168"/>
        <end position="210"/>
    </location>
</feature>
<sequence length="335" mass="38037">MKRIHRPIKQQQSIPLARPYNVYNIFFILERARIIQQFCAQDAPIQLSSSPSINFFGYELLSLPDLPPRYCDLILPPDWFVPGKNAKRKHVATNGLRNFTSLARTVASNWRAIDEVTFSYCYLVAQRIKERYAELLSQACCGGFQQNKQSKQEKTTTKAQSPTRAVNADEEDAEEEDEEEEEEDEVADGEDAEEDTDEEDTDEADAEEEERSPNRTPQFPDNTITAADVLLTLSNMPAAVTPTSSVPTIFHENAVHQDYCNHGQHAGSTLTHSDVFLGERSSEQSAHDDIAQIENCHDFLQGQCLNDHLPLEQVADVHHWWVKYGNFEDFFAVDV</sequence>
<dbReference type="AlphaFoldDB" id="A0ABD3MQV2"/>
<keyword evidence="3" id="KW-1185">Reference proteome</keyword>
<comment type="caution">
    <text evidence="2">The sequence shown here is derived from an EMBL/GenBank/DDBJ whole genome shotgun (WGS) entry which is preliminary data.</text>
</comment>
<dbReference type="EMBL" id="JALLBG020000096">
    <property type="protein sequence ID" value="KAL3765419.1"/>
    <property type="molecule type" value="Genomic_DNA"/>
</dbReference>
<evidence type="ECO:0008006" key="4">
    <source>
        <dbReference type="Google" id="ProtNLM"/>
    </source>
</evidence>
<accession>A0ABD3MQV2</accession>
<evidence type="ECO:0000256" key="1">
    <source>
        <dbReference type="SAM" id="MobiDB-lite"/>
    </source>
</evidence>